<evidence type="ECO:0000256" key="7">
    <source>
        <dbReference type="ARBA" id="ARBA00023180"/>
    </source>
</evidence>
<dbReference type="PANTHER" id="PTHR16631">
    <property type="entry name" value="GLUCAN 1,3-BETA-GLUCOSIDASE"/>
    <property type="match status" value="1"/>
</dbReference>
<keyword evidence="9" id="KW-0961">Cell wall biogenesis/degradation</keyword>
<protein>
    <submittedName>
        <fullName evidence="13">Soluble cell wall protein</fullName>
    </submittedName>
</protein>
<dbReference type="FunFam" id="3.20.20.80:FF:000111">
    <property type="entry name" value="Soluble cell wall protein"/>
    <property type="match status" value="1"/>
</dbReference>
<dbReference type="PROSITE" id="PS00587">
    <property type="entry name" value="GLYCOSYL_HYDROL_F17"/>
    <property type="match status" value="1"/>
</dbReference>
<evidence type="ECO:0000256" key="10">
    <source>
        <dbReference type="RuleBase" id="RU004335"/>
    </source>
</evidence>
<comment type="subcellular location">
    <subcellularLocation>
        <location evidence="1">Secreted</location>
        <location evidence="1">Cell wall</location>
    </subcellularLocation>
</comment>
<feature type="signal peptide" evidence="12">
    <location>
        <begin position="1"/>
        <end position="21"/>
    </location>
</feature>
<dbReference type="STRING" id="857566.A0A1E3PPF1"/>
<dbReference type="Gene3D" id="3.20.20.80">
    <property type="entry name" value="Glycosidases"/>
    <property type="match status" value="1"/>
</dbReference>
<keyword evidence="7" id="KW-0325">Glycoprotein</keyword>
<dbReference type="GO" id="GO:0009986">
    <property type="term" value="C:cell surface"/>
    <property type="evidence" value="ECO:0007669"/>
    <property type="project" value="TreeGrafter"/>
</dbReference>
<evidence type="ECO:0000256" key="3">
    <source>
        <dbReference type="ARBA" id="ARBA00022512"/>
    </source>
</evidence>
<evidence type="ECO:0000256" key="6">
    <source>
        <dbReference type="ARBA" id="ARBA00022801"/>
    </source>
</evidence>
<dbReference type="Proteomes" id="UP000095009">
    <property type="component" value="Unassembled WGS sequence"/>
</dbReference>
<keyword evidence="4" id="KW-0964">Secreted</keyword>
<evidence type="ECO:0000256" key="1">
    <source>
        <dbReference type="ARBA" id="ARBA00004191"/>
    </source>
</evidence>
<reference evidence="13 14" key="1">
    <citation type="journal article" date="2016" name="Proc. Natl. Acad. Sci. U.S.A.">
        <title>Comparative genomics of biotechnologically important yeasts.</title>
        <authorList>
            <person name="Riley R."/>
            <person name="Haridas S."/>
            <person name="Wolfe K.H."/>
            <person name="Lopes M.R."/>
            <person name="Hittinger C.T."/>
            <person name="Goeker M."/>
            <person name="Salamov A.A."/>
            <person name="Wisecaver J.H."/>
            <person name="Long T.M."/>
            <person name="Calvey C.H."/>
            <person name="Aerts A.L."/>
            <person name="Barry K.W."/>
            <person name="Choi C."/>
            <person name="Clum A."/>
            <person name="Coughlan A.Y."/>
            <person name="Deshpande S."/>
            <person name="Douglass A.P."/>
            <person name="Hanson S.J."/>
            <person name="Klenk H.-P."/>
            <person name="LaButti K.M."/>
            <person name="Lapidus A."/>
            <person name="Lindquist E.A."/>
            <person name="Lipzen A.M."/>
            <person name="Meier-Kolthoff J.P."/>
            <person name="Ohm R.A."/>
            <person name="Otillar R.P."/>
            <person name="Pangilinan J.L."/>
            <person name="Peng Y."/>
            <person name="Rokas A."/>
            <person name="Rosa C.A."/>
            <person name="Scheuner C."/>
            <person name="Sibirny A.A."/>
            <person name="Slot J.C."/>
            <person name="Stielow J.B."/>
            <person name="Sun H."/>
            <person name="Kurtzman C.P."/>
            <person name="Blackwell M."/>
            <person name="Grigoriev I.V."/>
            <person name="Jeffries T.W."/>
        </authorList>
    </citation>
    <scope>NUCLEOTIDE SEQUENCE [LARGE SCALE GENOMIC DNA]</scope>
    <source>
        <strain evidence="13 14">DSM 6958</strain>
    </source>
</reference>
<keyword evidence="8 11" id="KW-0326">Glycosidase</keyword>
<keyword evidence="5 12" id="KW-0732">Signal</keyword>
<evidence type="ECO:0000256" key="8">
    <source>
        <dbReference type="ARBA" id="ARBA00023295"/>
    </source>
</evidence>
<accession>A0A1E3PPF1</accession>
<gene>
    <name evidence="13" type="ORF">NADFUDRAFT_82513</name>
</gene>
<keyword evidence="6 11" id="KW-0378">Hydrolase</keyword>
<evidence type="ECO:0000256" key="9">
    <source>
        <dbReference type="ARBA" id="ARBA00023316"/>
    </source>
</evidence>
<dbReference type="GO" id="GO:0042973">
    <property type="term" value="F:glucan endo-1,3-beta-D-glucosidase activity"/>
    <property type="evidence" value="ECO:0007669"/>
    <property type="project" value="TreeGrafter"/>
</dbReference>
<dbReference type="GO" id="GO:0005576">
    <property type="term" value="C:extracellular region"/>
    <property type="evidence" value="ECO:0007669"/>
    <property type="project" value="TreeGrafter"/>
</dbReference>
<evidence type="ECO:0000256" key="12">
    <source>
        <dbReference type="SAM" id="SignalP"/>
    </source>
</evidence>
<dbReference type="InterPro" id="IPR000490">
    <property type="entry name" value="Glyco_hydro_17"/>
</dbReference>
<keyword evidence="14" id="KW-1185">Reference proteome</keyword>
<dbReference type="GO" id="GO:0071555">
    <property type="term" value="P:cell wall organization"/>
    <property type="evidence" value="ECO:0007669"/>
    <property type="project" value="UniProtKB-KW"/>
</dbReference>
<dbReference type="SUPFAM" id="SSF51445">
    <property type="entry name" value="(Trans)glycosidases"/>
    <property type="match status" value="1"/>
</dbReference>
<keyword evidence="3" id="KW-0134">Cell wall</keyword>
<proteinExistence type="inferred from homology"/>
<organism evidence="13 14">
    <name type="scientific">Nadsonia fulvescens var. elongata DSM 6958</name>
    <dbReference type="NCBI Taxonomy" id="857566"/>
    <lineage>
        <taxon>Eukaryota</taxon>
        <taxon>Fungi</taxon>
        <taxon>Dikarya</taxon>
        <taxon>Ascomycota</taxon>
        <taxon>Saccharomycotina</taxon>
        <taxon>Dipodascomycetes</taxon>
        <taxon>Dipodascales</taxon>
        <taxon>Dipodascales incertae sedis</taxon>
        <taxon>Nadsonia</taxon>
    </lineage>
</organism>
<evidence type="ECO:0000256" key="11">
    <source>
        <dbReference type="RuleBase" id="RU004336"/>
    </source>
</evidence>
<evidence type="ECO:0000256" key="5">
    <source>
        <dbReference type="ARBA" id="ARBA00022729"/>
    </source>
</evidence>
<sequence>MRFSNVLSTGILAMSATGVMAHPLEHQHNIHKRDDAVFVTVKVTQYVDAAGNVLAQPTTVVDHIPAAAASNVDNAGSAQTISIAQAAAAVTTTSVAAEAPTTAEVSSTTAAESSAPVSVGSGGAAGMVYSPYNSDGTCKSTSQVASDLSQLTGFPLIRIYGVDCNQVANVLAALGAGQKLFVGIYDVSALTSALDTISSAVSTYASWDVIDTISVGNELVNNGSKTVAEITSLCSEARSYARSLGFTGPVVSVDTFIAVINNPGLCDASDYIAVNAHAFFDGYVTADQAGDWVLLQIQRVWSACGGKKRVMITESGWPSKGDSNNVAVPSDDNQRKAVDSIKKVCGGSTILFTAFNDFWKAPGPFNAEQYWGMLN</sequence>
<dbReference type="GO" id="GO:0009277">
    <property type="term" value="C:fungal-type cell wall"/>
    <property type="evidence" value="ECO:0007669"/>
    <property type="project" value="UniProtKB-ARBA"/>
</dbReference>
<dbReference type="GO" id="GO:0005975">
    <property type="term" value="P:carbohydrate metabolic process"/>
    <property type="evidence" value="ECO:0007669"/>
    <property type="project" value="InterPro"/>
</dbReference>
<evidence type="ECO:0000313" key="13">
    <source>
        <dbReference type="EMBL" id="ODQ66802.1"/>
    </source>
</evidence>
<dbReference type="Pfam" id="PF00332">
    <property type="entry name" value="Glyco_hydro_17"/>
    <property type="match status" value="1"/>
</dbReference>
<dbReference type="AlphaFoldDB" id="A0A1E3PPF1"/>
<evidence type="ECO:0000256" key="2">
    <source>
        <dbReference type="ARBA" id="ARBA00008773"/>
    </source>
</evidence>
<dbReference type="EMBL" id="KV454408">
    <property type="protein sequence ID" value="ODQ66802.1"/>
    <property type="molecule type" value="Genomic_DNA"/>
</dbReference>
<evidence type="ECO:0000256" key="4">
    <source>
        <dbReference type="ARBA" id="ARBA00022525"/>
    </source>
</evidence>
<dbReference type="OrthoDB" id="941679at2759"/>
<comment type="similarity">
    <text evidence="2 10">Belongs to the glycosyl hydrolase 17 family.</text>
</comment>
<evidence type="ECO:0000313" key="14">
    <source>
        <dbReference type="Proteomes" id="UP000095009"/>
    </source>
</evidence>
<name>A0A1E3PPF1_9ASCO</name>
<dbReference type="InterPro" id="IPR017853">
    <property type="entry name" value="GH"/>
</dbReference>
<dbReference type="PANTHER" id="PTHR16631:SF14">
    <property type="entry name" value="FAMILY 17 GLUCOSIDASE SCW10-RELATED"/>
    <property type="match status" value="1"/>
</dbReference>
<dbReference type="InterPro" id="IPR050732">
    <property type="entry name" value="Beta-glucan_modifiers"/>
</dbReference>
<feature type="chain" id="PRO_5009133919" evidence="12">
    <location>
        <begin position="22"/>
        <end position="375"/>
    </location>
</feature>